<sequence>LTGNLSEWLRRKIRNLLGFARAGSNPAVVVFFLNFAVHGYDENIIISNNNVTN</sequence>
<protein>
    <submittedName>
        <fullName evidence="1">Uncharacterized protein</fullName>
    </submittedName>
</protein>
<reference evidence="2" key="1">
    <citation type="submission" date="2016-04" db="EMBL/GenBank/DDBJ databases">
        <title>Comparative genomics of biotechnologically important yeasts.</title>
        <authorList>
            <consortium name="DOE Joint Genome Institute"/>
            <person name="Riley R."/>
            <person name="Haridas S."/>
            <person name="Wolfe K.H."/>
            <person name="Lopes M.R."/>
            <person name="Hittinger C.T."/>
            <person name="Goker M."/>
            <person name="Salamov A."/>
            <person name="Wisecaver J."/>
            <person name="Long T.M."/>
            <person name="Aerts A.L."/>
            <person name="Barry K."/>
            <person name="Choi C."/>
            <person name="Clum A."/>
            <person name="Coughlan A.Y."/>
            <person name="Deshpande S."/>
            <person name="Douglass A.P."/>
            <person name="Hanson S.J."/>
            <person name="Klenk H.-P."/>
            <person name="Labutti K."/>
            <person name="Lapidus A."/>
            <person name="Lindquist E."/>
            <person name="Lipzen A."/>
            <person name="Meier-Kolthoff J.P."/>
            <person name="Ohm R.A."/>
            <person name="Otillar R.P."/>
            <person name="Pangilinan J."/>
            <person name="Peng Y."/>
            <person name="Rokas A."/>
            <person name="Rosa C.A."/>
            <person name="Scheuner C."/>
            <person name="Sibirny A.A."/>
            <person name="Slot J.C."/>
            <person name="Stielow J.B."/>
            <person name="Sun H."/>
            <person name="Kurtzman C.P."/>
            <person name="Blackwell M."/>
            <person name="Grigoriev I.V."/>
            <person name="Jeffries T.W."/>
        </authorList>
    </citation>
    <scope>NUCLEOTIDE SEQUENCE [LARGE SCALE GENOMIC DNA]</scope>
    <source>
        <strain evidence="2">NRRL YB-2248</strain>
    </source>
</reference>
<proteinExistence type="predicted"/>
<dbReference type="Proteomes" id="UP000094801">
    <property type="component" value="Unassembled WGS sequence"/>
</dbReference>
<organism evidence="1 2">
    <name type="scientific">[Candida] arabinofermentans NRRL YB-2248</name>
    <dbReference type="NCBI Taxonomy" id="983967"/>
    <lineage>
        <taxon>Eukaryota</taxon>
        <taxon>Fungi</taxon>
        <taxon>Dikarya</taxon>
        <taxon>Ascomycota</taxon>
        <taxon>Saccharomycotina</taxon>
        <taxon>Pichiomycetes</taxon>
        <taxon>Pichiales</taxon>
        <taxon>Pichiaceae</taxon>
        <taxon>Ogataea</taxon>
        <taxon>Ogataea/Candida clade</taxon>
    </lineage>
</organism>
<gene>
    <name evidence="1" type="ORF">CANARDRAFT_205036</name>
</gene>
<name>A0A1E4SSP3_9ASCO</name>
<accession>A0A1E4SSP3</accession>
<feature type="non-terminal residue" evidence="1">
    <location>
        <position position="1"/>
    </location>
</feature>
<evidence type="ECO:0000313" key="1">
    <source>
        <dbReference type="EMBL" id="ODV82538.1"/>
    </source>
</evidence>
<keyword evidence="2" id="KW-1185">Reference proteome</keyword>
<evidence type="ECO:0000313" key="2">
    <source>
        <dbReference type="Proteomes" id="UP000094801"/>
    </source>
</evidence>
<dbReference type="OrthoDB" id="4093357at2759"/>
<dbReference type="EMBL" id="KV453882">
    <property type="protein sequence ID" value="ODV82538.1"/>
    <property type="molecule type" value="Genomic_DNA"/>
</dbReference>
<dbReference type="AlphaFoldDB" id="A0A1E4SSP3"/>